<name>A0A1H9CM38_9PSEU</name>
<feature type="signal peptide" evidence="1">
    <location>
        <begin position="1"/>
        <end position="27"/>
    </location>
</feature>
<protein>
    <submittedName>
        <fullName evidence="2">Uncharacterized protein</fullName>
    </submittedName>
</protein>
<keyword evidence="3" id="KW-1185">Reference proteome</keyword>
<dbReference type="RefSeq" id="WP_090063258.1">
    <property type="nucleotide sequence ID" value="NZ_FOFT01000001.1"/>
</dbReference>
<accession>A0A1H9CM38</accession>
<keyword evidence="1" id="KW-0732">Signal</keyword>
<gene>
    <name evidence="2" type="ORF">SAMN05216195_101809</name>
</gene>
<dbReference type="EMBL" id="FOFT01000001">
    <property type="protein sequence ID" value="SEQ01678.1"/>
    <property type="molecule type" value="Genomic_DNA"/>
</dbReference>
<dbReference type="AlphaFoldDB" id="A0A1H9CM38"/>
<dbReference type="OrthoDB" id="3682799at2"/>
<proteinExistence type="predicted"/>
<evidence type="ECO:0000313" key="3">
    <source>
        <dbReference type="Proteomes" id="UP000199028"/>
    </source>
</evidence>
<sequence length="330" mass="36027">MKQRKVFASLVSLVAVMSVVASPQAAAAAECVYSRQDLPLPAGVTSAWTEGSSTNNSRIVGSYDDVNMDRGVLWVNSALRVLPGPVEPFQHVYPEAVNNTSVVVGRQEWRAMSRTAAQAFRYENGTYTFLETAADENSRAVAVNDTGDALGEVWKRENPAERTVVLWPRNGARKSFGPGYPIGVNAQREIVLAVEGWGWIVDGDTGARIALPGARSPMVLDNERVLAYDWRGEGVEGQIAEWDVTGAKVNEHRGGYQPFGRNNSGTVFGTLQPNLGSGPTLWRANSRSPVVADKLPMEHYYGDVTDAATLIGTYQADQQLRPARWLWQCS</sequence>
<feature type="chain" id="PRO_5038794210" evidence="1">
    <location>
        <begin position="28"/>
        <end position="330"/>
    </location>
</feature>
<dbReference type="Proteomes" id="UP000199028">
    <property type="component" value="Unassembled WGS sequence"/>
</dbReference>
<evidence type="ECO:0000313" key="2">
    <source>
        <dbReference type="EMBL" id="SEQ01678.1"/>
    </source>
</evidence>
<reference evidence="3" key="1">
    <citation type="submission" date="2016-10" db="EMBL/GenBank/DDBJ databases">
        <authorList>
            <person name="Varghese N."/>
            <person name="Submissions S."/>
        </authorList>
    </citation>
    <scope>NUCLEOTIDE SEQUENCE [LARGE SCALE GENOMIC DNA]</scope>
    <source>
        <strain evidence="3">CGMCC 4.578</strain>
    </source>
</reference>
<organism evidence="2 3">
    <name type="scientific">Lentzea flaviverrucosa</name>
    <dbReference type="NCBI Taxonomy" id="200379"/>
    <lineage>
        <taxon>Bacteria</taxon>
        <taxon>Bacillati</taxon>
        <taxon>Actinomycetota</taxon>
        <taxon>Actinomycetes</taxon>
        <taxon>Pseudonocardiales</taxon>
        <taxon>Pseudonocardiaceae</taxon>
        <taxon>Lentzea</taxon>
    </lineage>
</organism>
<evidence type="ECO:0000256" key="1">
    <source>
        <dbReference type="SAM" id="SignalP"/>
    </source>
</evidence>